<feature type="coiled-coil region" evidence="2">
    <location>
        <begin position="58"/>
        <end position="96"/>
    </location>
</feature>
<dbReference type="STRING" id="50429.A0A2B4SK72"/>
<evidence type="ECO:0000259" key="4">
    <source>
        <dbReference type="Pfam" id="PF03914"/>
    </source>
</evidence>
<organism evidence="5 6">
    <name type="scientific">Stylophora pistillata</name>
    <name type="common">Smooth cauliflower coral</name>
    <dbReference type="NCBI Taxonomy" id="50429"/>
    <lineage>
        <taxon>Eukaryota</taxon>
        <taxon>Metazoa</taxon>
        <taxon>Cnidaria</taxon>
        <taxon>Anthozoa</taxon>
        <taxon>Hexacorallia</taxon>
        <taxon>Scleractinia</taxon>
        <taxon>Astrocoeniina</taxon>
        <taxon>Pocilloporidae</taxon>
        <taxon>Stylophora</taxon>
    </lineage>
</organism>
<dbReference type="GO" id="GO:0006270">
    <property type="term" value="P:DNA replication initiation"/>
    <property type="evidence" value="ECO:0007669"/>
    <property type="project" value="TreeGrafter"/>
</dbReference>
<keyword evidence="6" id="KW-1185">Reference proteome</keyword>
<dbReference type="GO" id="GO:0005730">
    <property type="term" value="C:nucleolus"/>
    <property type="evidence" value="ECO:0007669"/>
    <property type="project" value="TreeGrafter"/>
</dbReference>
<dbReference type="InterPro" id="IPR016903">
    <property type="entry name" value="Nucleolar_cplx-assoc_3"/>
</dbReference>
<dbReference type="OrthoDB" id="10263597at2759"/>
<dbReference type="PANTHER" id="PTHR14428">
    <property type="entry name" value="NUCLEOLAR COMPLEX PROTEIN 3"/>
    <property type="match status" value="1"/>
</dbReference>
<dbReference type="GO" id="GO:0003682">
    <property type="term" value="F:chromatin binding"/>
    <property type="evidence" value="ECO:0007669"/>
    <property type="project" value="TreeGrafter"/>
</dbReference>
<gene>
    <name evidence="5" type="primary">NOC3L</name>
    <name evidence="5" type="ORF">AWC38_SpisGene4158</name>
</gene>
<keyword evidence="2" id="KW-0175">Coiled coil</keyword>
<feature type="domain" description="CCAAT-binding factor" evidence="4">
    <location>
        <begin position="230"/>
        <end position="325"/>
    </location>
</feature>
<evidence type="ECO:0000313" key="6">
    <source>
        <dbReference type="Proteomes" id="UP000225706"/>
    </source>
</evidence>
<dbReference type="AlphaFoldDB" id="A0A2B4SK72"/>
<dbReference type="InterPro" id="IPR005612">
    <property type="entry name" value="CCAAT-binding_factor"/>
</dbReference>
<comment type="caution">
    <text evidence="5">The sequence shown here is derived from an EMBL/GenBank/DDBJ whole genome shotgun (WGS) entry which is preliminary data.</text>
</comment>
<evidence type="ECO:0000256" key="2">
    <source>
        <dbReference type="SAM" id="Coils"/>
    </source>
</evidence>
<comment type="similarity">
    <text evidence="1">Belongs to the CBF/MAK21 family.</text>
</comment>
<dbReference type="PANTHER" id="PTHR14428:SF5">
    <property type="entry name" value="NUCLEOLAR COMPLEX PROTEIN 3 HOMOLOG"/>
    <property type="match status" value="1"/>
</dbReference>
<evidence type="ECO:0000256" key="3">
    <source>
        <dbReference type="SAM" id="MobiDB-lite"/>
    </source>
</evidence>
<feature type="region of interest" description="Disordered" evidence="3">
    <location>
        <begin position="1"/>
        <end position="21"/>
    </location>
</feature>
<protein>
    <submittedName>
        <fullName evidence="5">Nucleolar complex protein 3-like</fullName>
    </submittedName>
</protein>
<feature type="compositionally biased region" description="Basic residues" evidence="3">
    <location>
        <begin position="1"/>
        <end position="20"/>
    </location>
</feature>
<feature type="domain" description="CCAAT-binding factor" evidence="4">
    <location>
        <begin position="109"/>
        <end position="215"/>
    </location>
</feature>
<sequence>MEKKLKGKISKKEKKRKREMKKLEKEMQEISFFCKKLKLLKVNRNEPSCSSEDVPVALQCLEEMLKKRRKQRKREMKKLEKEMQETEAVESQQKRAKLVGSSSEDVPVALQCLKEMLKKRRKQVPVQRVAGFVKRLCTVSLQSEANSSMAFLAYVKSFLQSHTKVQALLDSESMGTGLFRPDVNDPELSNAESTTVWELAMLGTGHFHPAVRLVAHHVAEGAPMATLITDRRPVPVQRVAGFVKRLCTVSLQSEANSSMAFLAYVKSFLQSHTKVQALLDSESMGTGVFRPDVNDPELSNADSATVWELAMLGTGHFHPAVRLVAHHVAEGAPSKGSGSSMMRMSPNDFWTKYDPSEMKLNPDLKENELNRKGMTFKRIKHMEDGEWKNSDMVSAVKEALDFTEASRGLEFSFPVLNAER</sequence>
<name>A0A2B4SK72_STYPI</name>
<evidence type="ECO:0000313" key="5">
    <source>
        <dbReference type="EMBL" id="PFX31084.1"/>
    </source>
</evidence>
<dbReference type="Pfam" id="PF03914">
    <property type="entry name" value="CBF"/>
    <property type="match status" value="2"/>
</dbReference>
<dbReference type="Proteomes" id="UP000225706">
    <property type="component" value="Unassembled WGS sequence"/>
</dbReference>
<dbReference type="EMBL" id="LSMT01000041">
    <property type="protein sequence ID" value="PFX31084.1"/>
    <property type="molecule type" value="Genomic_DNA"/>
</dbReference>
<proteinExistence type="inferred from homology"/>
<accession>A0A2B4SK72</accession>
<evidence type="ECO:0000256" key="1">
    <source>
        <dbReference type="ARBA" id="ARBA00007797"/>
    </source>
</evidence>
<reference evidence="6" key="1">
    <citation type="journal article" date="2017" name="bioRxiv">
        <title>Comparative analysis of the genomes of Stylophora pistillata and Acropora digitifera provides evidence for extensive differences between species of corals.</title>
        <authorList>
            <person name="Voolstra C.R."/>
            <person name="Li Y."/>
            <person name="Liew Y.J."/>
            <person name="Baumgarten S."/>
            <person name="Zoccola D."/>
            <person name="Flot J.-F."/>
            <person name="Tambutte S."/>
            <person name="Allemand D."/>
            <person name="Aranda M."/>
        </authorList>
    </citation>
    <scope>NUCLEOTIDE SEQUENCE [LARGE SCALE GENOMIC DNA]</scope>
</reference>